<evidence type="ECO:0000256" key="2">
    <source>
        <dbReference type="ARBA" id="ARBA00022827"/>
    </source>
</evidence>
<dbReference type="Gene3D" id="2.40.110.10">
    <property type="entry name" value="Butyryl-CoA Dehydrogenase, subunit A, domain 2"/>
    <property type="match status" value="1"/>
</dbReference>
<name>A0A1M7YG36_9BACT</name>
<evidence type="ECO:0000259" key="4">
    <source>
        <dbReference type="Pfam" id="PF03241"/>
    </source>
</evidence>
<dbReference type="InterPro" id="IPR004925">
    <property type="entry name" value="HpaB/PvcC/4-BUDH"/>
</dbReference>
<dbReference type="PANTHER" id="PTHR36117:SF3">
    <property type="entry name" value="4-HYDROXYPHENYLACETATE 3-MONOOXYGENASE-RELATED"/>
    <property type="match status" value="1"/>
</dbReference>
<feature type="domain" description="HpaB/PvcC/4-BUDH C-terminal" evidence="4">
    <location>
        <begin position="283"/>
        <end position="475"/>
    </location>
</feature>
<dbReference type="Gene3D" id="1.20.140.10">
    <property type="entry name" value="Butyryl-CoA Dehydrogenase, subunit A, domain 3"/>
    <property type="match status" value="1"/>
</dbReference>
<feature type="domain" description="HpaB/PvcC/4-BUDH N-terminal" evidence="5">
    <location>
        <begin position="6"/>
        <end position="274"/>
    </location>
</feature>
<keyword evidence="3" id="KW-0560">Oxidoreductase</keyword>
<dbReference type="EMBL" id="FRFE01000026">
    <property type="protein sequence ID" value="SHO51551.1"/>
    <property type="molecule type" value="Genomic_DNA"/>
</dbReference>
<evidence type="ECO:0000313" key="6">
    <source>
        <dbReference type="EMBL" id="SHO51551.1"/>
    </source>
</evidence>
<keyword evidence="6" id="KW-0413">Isomerase</keyword>
<dbReference type="InterPro" id="IPR036250">
    <property type="entry name" value="AcylCo_DH-like_C"/>
</dbReference>
<dbReference type="InterPro" id="IPR024719">
    <property type="entry name" value="HpaB/PvcC/4-BUDH_C"/>
</dbReference>
<dbReference type="RefSeq" id="WP_073615492.1">
    <property type="nucleotide sequence ID" value="NZ_FRFE01000026.1"/>
</dbReference>
<keyword evidence="7" id="KW-1185">Reference proteome</keyword>
<dbReference type="STRING" id="1121416.SAMN02745220_04062"/>
<dbReference type="SUPFAM" id="SSF56645">
    <property type="entry name" value="Acyl-CoA dehydrogenase NM domain-like"/>
    <property type="match status" value="1"/>
</dbReference>
<dbReference type="Pfam" id="PF03241">
    <property type="entry name" value="HpaB"/>
    <property type="match status" value="1"/>
</dbReference>
<dbReference type="PANTHER" id="PTHR36117">
    <property type="entry name" value="4-HYDROXYPHENYLACETATE 3-MONOOXYGENASE-RELATED"/>
    <property type="match status" value="1"/>
</dbReference>
<dbReference type="GO" id="GO:0016853">
    <property type="term" value="F:isomerase activity"/>
    <property type="evidence" value="ECO:0007669"/>
    <property type="project" value="UniProtKB-KW"/>
</dbReference>
<dbReference type="InterPro" id="IPR024674">
    <property type="entry name" value="HpaB/PvcC/4-BUDH_N"/>
</dbReference>
<dbReference type="Gene3D" id="1.10.3140.10">
    <property type="entry name" value="4-hydroxybutyryl-coa dehydratase, domain 1"/>
    <property type="match status" value="1"/>
</dbReference>
<dbReference type="Pfam" id="PF11794">
    <property type="entry name" value="HpaB_N"/>
    <property type="match status" value="1"/>
</dbReference>
<evidence type="ECO:0000256" key="1">
    <source>
        <dbReference type="ARBA" id="ARBA00022630"/>
    </source>
</evidence>
<dbReference type="AlphaFoldDB" id="A0A1M7YG36"/>
<protein>
    <submittedName>
        <fullName evidence="6">4-hydroxybutyryl-CoA dehydratase / vinylacetyl-CoA-Delta-isomerase</fullName>
    </submittedName>
</protein>
<evidence type="ECO:0000259" key="5">
    <source>
        <dbReference type="Pfam" id="PF11794"/>
    </source>
</evidence>
<dbReference type="Proteomes" id="UP000184603">
    <property type="component" value="Unassembled WGS sequence"/>
</dbReference>
<evidence type="ECO:0000313" key="7">
    <source>
        <dbReference type="Proteomes" id="UP000184603"/>
    </source>
</evidence>
<accession>A0A1M7YG36</accession>
<dbReference type="InterPro" id="IPR009100">
    <property type="entry name" value="AcylCoA_DH/oxidase_NM_dom_sf"/>
</dbReference>
<dbReference type="InterPro" id="IPR046373">
    <property type="entry name" value="Acyl-CoA_Oxase/DH_mid-dom_sf"/>
</dbReference>
<proteinExistence type="predicted"/>
<reference evidence="6 7" key="1">
    <citation type="submission" date="2016-12" db="EMBL/GenBank/DDBJ databases">
        <authorList>
            <person name="Song W.-J."/>
            <person name="Kurnit D.M."/>
        </authorList>
    </citation>
    <scope>NUCLEOTIDE SEQUENCE [LARGE SCALE GENOMIC DNA]</scope>
    <source>
        <strain evidence="6 7">DSM 18488</strain>
    </source>
</reference>
<keyword evidence="2" id="KW-0274">FAD</keyword>
<organism evidence="6 7">
    <name type="scientific">Desulfopila aestuarii DSM 18488</name>
    <dbReference type="NCBI Taxonomy" id="1121416"/>
    <lineage>
        <taxon>Bacteria</taxon>
        <taxon>Pseudomonadati</taxon>
        <taxon>Thermodesulfobacteriota</taxon>
        <taxon>Desulfobulbia</taxon>
        <taxon>Desulfobulbales</taxon>
        <taxon>Desulfocapsaceae</taxon>
        <taxon>Desulfopila</taxon>
    </lineage>
</organism>
<dbReference type="SUPFAM" id="SSF47203">
    <property type="entry name" value="Acyl-CoA dehydrogenase C-terminal domain-like"/>
    <property type="match status" value="1"/>
</dbReference>
<dbReference type="GO" id="GO:0016627">
    <property type="term" value="F:oxidoreductase activity, acting on the CH-CH group of donors"/>
    <property type="evidence" value="ECO:0007669"/>
    <property type="project" value="InterPro"/>
</dbReference>
<sequence>MAIKNRDDYLQALKKMRPNIYKFGERIEDVTTHPATRRTVESHAIAYDGANDPNLQKMFTTTSMFTGEKIHRWNSMMQEEGHLISNMRLKRQNYRRTGTCTGGVCVGWNAQNVMWAVTHEIDEANGTNYQERLKKWILHAEENGLTVAGALTDAKGDRSLSPSKQTEPDTTLHIKEIREDGIIIRGVKAMICSTAAAQEVFLLPGSVYGEDDKNCALSCVVPRDIEGLTVVEATRPSDQREFNESGIQEVPDTGITQGWLLFDDVFVPNDRVFMCHEYQFTSKVITYFTANYRACIGACVAGQGDVMIGASILMARANGLSSKTFMSKLVDMSVNNQVTFGLGAGALAIGKKHPSGTWIADSLTAHTNKVMVATLPYEVKRLTQEIGGGIVETGCMPSSKDLDSPEYGEMLRKVMKAGSCSTEARVKAARLSEWLTLGGGIPGCMHGGGSPDGAKLVVRFTTPMEEYVDYARKIMNIEEEIQDPQKPLKK</sequence>
<dbReference type="OrthoDB" id="7233724at2"/>
<evidence type="ECO:0000256" key="3">
    <source>
        <dbReference type="ARBA" id="ARBA00023002"/>
    </source>
</evidence>
<gene>
    <name evidence="6" type="ORF">SAMN02745220_04062</name>
</gene>
<keyword evidence="1" id="KW-0285">Flavoprotein</keyword>